<dbReference type="OrthoDB" id="9813134at2"/>
<evidence type="ECO:0000313" key="3">
    <source>
        <dbReference type="Proteomes" id="UP000008461"/>
    </source>
</evidence>
<dbReference type="Pfam" id="PF01637">
    <property type="entry name" value="ATPase_2"/>
    <property type="match status" value="1"/>
</dbReference>
<dbReference type="InterPro" id="IPR011579">
    <property type="entry name" value="ATPase_dom"/>
</dbReference>
<name>F4KXA8_HALH1</name>
<dbReference type="STRING" id="760192.Halhy_1422"/>
<feature type="domain" description="ATPase" evidence="1">
    <location>
        <begin position="6"/>
        <end position="211"/>
    </location>
</feature>
<dbReference type="eggNOG" id="COG1672">
    <property type="taxonomic scope" value="Bacteria"/>
</dbReference>
<gene>
    <name evidence="2" type="ordered locus">Halhy_1422</name>
</gene>
<dbReference type="InterPro" id="IPR027417">
    <property type="entry name" value="P-loop_NTPase"/>
</dbReference>
<dbReference type="Gene3D" id="3.40.50.300">
    <property type="entry name" value="P-loop containing nucleotide triphosphate hydrolases"/>
    <property type="match status" value="1"/>
</dbReference>
<reference key="2">
    <citation type="submission" date="2011-04" db="EMBL/GenBank/DDBJ databases">
        <title>Complete sequence of chromosome of Haliscomenobacter hydrossis DSM 1100.</title>
        <authorList>
            <consortium name="US DOE Joint Genome Institute (JGI-PGF)"/>
            <person name="Lucas S."/>
            <person name="Han J."/>
            <person name="Lapidus A."/>
            <person name="Bruce D."/>
            <person name="Goodwin L."/>
            <person name="Pitluck S."/>
            <person name="Peters L."/>
            <person name="Kyrpides N."/>
            <person name="Mavromatis K."/>
            <person name="Ivanova N."/>
            <person name="Ovchinnikova G."/>
            <person name="Pagani I."/>
            <person name="Daligault H."/>
            <person name="Detter J.C."/>
            <person name="Han C."/>
            <person name="Land M."/>
            <person name="Hauser L."/>
            <person name="Markowitz V."/>
            <person name="Cheng J.-F."/>
            <person name="Hugenholtz P."/>
            <person name="Woyke T."/>
            <person name="Wu D."/>
            <person name="Verbarg S."/>
            <person name="Frueling A."/>
            <person name="Brambilla E."/>
            <person name="Klenk H.-P."/>
            <person name="Eisen J.A."/>
        </authorList>
    </citation>
    <scope>NUCLEOTIDE SEQUENCE</scope>
    <source>
        <strain>DSM 1100</strain>
    </source>
</reference>
<dbReference type="SUPFAM" id="SSF52540">
    <property type="entry name" value="P-loop containing nucleoside triphosphate hydrolases"/>
    <property type="match status" value="1"/>
</dbReference>
<evidence type="ECO:0000259" key="1">
    <source>
        <dbReference type="Pfam" id="PF01637"/>
    </source>
</evidence>
<dbReference type="PANTHER" id="PTHR34704:SF1">
    <property type="entry name" value="ATPASE"/>
    <property type="match status" value="1"/>
</dbReference>
<dbReference type="RefSeq" id="WP_013763870.1">
    <property type="nucleotide sequence ID" value="NC_015510.1"/>
</dbReference>
<dbReference type="HOGENOM" id="CLU_041137_2_0_10"/>
<evidence type="ECO:0000313" key="2">
    <source>
        <dbReference type="EMBL" id="AEE49316.1"/>
    </source>
</evidence>
<dbReference type="EMBL" id="CP002691">
    <property type="protein sequence ID" value="AEE49316.1"/>
    <property type="molecule type" value="Genomic_DNA"/>
</dbReference>
<protein>
    <submittedName>
        <fullName evidence="2">ATPase</fullName>
    </submittedName>
</protein>
<dbReference type="Proteomes" id="UP000008461">
    <property type="component" value="Chromosome"/>
</dbReference>
<dbReference type="KEGG" id="hhy:Halhy_1422"/>
<dbReference type="GO" id="GO:0005524">
    <property type="term" value="F:ATP binding"/>
    <property type="evidence" value="ECO:0007669"/>
    <property type="project" value="InterPro"/>
</dbReference>
<dbReference type="PANTHER" id="PTHR34704">
    <property type="entry name" value="ATPASE"/>
    <property type="match status" value="1"/>
</dbReference>
<accession>F4KXA8</accession>
<proteinExistence type="predicted"/>
<sequence>MSLIGRQREKAKFAEIMESDQPAFVAIYGRRRVGKTFLIKEFFNHQFAFYTTGLANSNTKTQLLNFTIALNATFGKEFKTPKNWLSAFALLQTELSKISGPCIIFIDELPWLDTKKSDFLTGLEFFWNSWASAQKGLKLFVCGSAAAWMINELIRNKGGLYNRVTHRIKIEPFTLQETEQFLQSKGILFDRYQIVNLYMVMGGIPYYLEQVKKGLSATQNIEKICFEETGLLQSEFKFTFSSLFKNADKHEQLLRKIYELGSRATRENLIKQSKVASSGDLTTKLNELEESGFLKSYMPFGTNKNKKVYTISDYYTLFYLRFIEHSGTYETGNWISRINDSAVNVWAGLAFEQVCWDHVKNIKKALGIEGIYSETSSWYKAADPESGGAQIDLIIDRKDRVINLFEIKYSINPFEITKAYDLNLRNKIAAFIQSTKTKKAVFLVMLTTFGLLKNEYARSIVQNDLKMDDLFGG</sequence>
<keyword evidence="3" id="KW-1185">Reference proteome</keyword>
<dbReference type="AlphaFoldDB" id="F4KXA8"/>
<organism evidence="2 3">
    <name type="scientific">Haliscomenobacter hydrossis (strain ATCC 27775 / DSM 1100 / LMG 10767 / O)</name>
    <dbReference type="NCBI Taxonomy" id="760192"/>
    <lineage>
        <taxon>Bacteria</taxon>
        <taxon>Pseudomonadati</taxon>
        <taxon>Bacteroidota</taxon>
        <taxon>Saprospiria</taxon>
        <taxon>Saprospirales</taxon>
        <taxon>Haliscomenobacteraceae</taxon>
        <taxon>Haliscomenobacter</taxon>
    </lineage>
</organism>
<reference evidence="2 3" key="1">
    <citation type="journal article" date="2011" name="Stand. Genomic Sci.">
        <title>Complete genome sequence of Haliscomenobacter hydrossis type strain (O).</title>
        <authorList>
            <consortium name="US DOE Joint Genome Institute (JGI-PGF)"/>
            <person name="Daligault H."/>
            <person name="Lapidus A."/>
            <person name="Zeytun A."/>
            <person name="Nolan M."/>
            <person name="Lucas S."/>
            <person name="Del Rio T.G."/>
            <person name="Tice H."/>
            <person name="Cheng J.F."/>
            <person name="Tapia R."/>
            <person name="Han C."/>
            <person name="Goodwin L."/>
            <person name="Pitluck S."/>
            <person name="Liolios K."/>
            <person name="Pagani I."/>
            <person name="Ivanova N."/>
            <person name="Huntemann M."/>
            <person name="Mavromatis K."/>
            <person name="Mikhailova N."/>
            <person name="Pati A."/>
            <person name="Chen A."/>
            <person name="Palaniappan K."/>
            <person name="Land M."/>
            <person name="Hauser L."/>
            <person name="Brambilla E.M."/>
            <person name="Rohde M."/>
            <person name="Verbarg S."/>
            <person name="Goker M."/>
            <person name="Bristow J."/>
            <person name="Eisen J.A."/>
            <person name="Markowitz V."/>
            <person name="Hugenholtz P."/>
            <person name="Kyrpides N.C."/>
            <person name="Klenk H.P."/>
            <person name="Woyke T."/>
        </authorList>
    </citation>
    <scope>NUCLEOTIDE SEQUENCE [LARGE SCALE GENOMIC DNA]</scope>
    <source>
        <strain evidence="3">ATCC 27775 / DSM 1100 / LMG 10767 / O</strain>
    </source>
</reference>